<dbReference type="EMBL" id="JADMLG010000002">
    <property type="protein sequence ID" value="MBH0775560.1"/>
    <property type="molecule type" value="Genomic_DNA"/>
</dbReference>
<sequence length="695" mass="72364">MTGAFAESAPRYAVYPMSGRPLRVAVGGTVELAITQVAGPTIGGLPYEQMMFVYVAVQGSATISLTIVGGSGDPVSLDAKAAPVHRNPGDIGYIGDAWIDSVDQHGVYRIHVGFTAATTELWRLRVRNDDPHAETGCTLVVAGDPDSARQPWVNVEPKALTYDVLAGQQRTESVVVTNSGTVECAITGVTPQLPAAFVITTPMPVVIAAAGSLSLAIRFDGPAVPPAPAGVLTAAARVRTEPPDTTTTGNPGHSIDLALHATTRWPRPSLGPQGRQFTPHIGPPGTPVTLRGSGFDAGGLVVQFGGKLAPQLAPPTSTGVRVSVPTLTQGSDVTVEVITTGGGVLSTDVFRVRPDFARAVQILDGAGAPVANVPVLRAPLPGDPAVTGSTNAQGRWGFQETAFDPVKLMIGAPGWTAVAAACEVDDWIGERTFTVSAVPNGGGLIVNRTGSIPGLTGRLNPIRDALDRLYLYADNISVDSSSYQPVTFAVGAPFTLQDALGVSFRTEVRASAGNIFLLAYSKAGQEPSTIHRSARVIDSNGAPVAGLAVMRVAANGTFLGGQTDSQGRWVFDDWFTGEVKLLAGGPGWTAAAATFGAGQWIGEKTLTVSAAAGGSLIIASTGFVPGLNGRLNPIRDWLDRLYLYADNCTIDGSADQPVGYRVGIPFRVVDAAGHRFRITILEILGRSSLLQYVKE</sequence>
<dbReference type="CDD" id="cd00102">
    <property type="entry name" value="IPT"/>
    <property type="match status" value="1"/>
</dbReference>
<dbReference type="AlphaFoldDB" id="A0A931I809"/>
<organism evidence="1 2">
    <name type="scientific">Nocardia bovistercoris</name>
    <dbReference type="NCBI Taxonomy" id="2785916"/>
    <lineage>
        <taxon>Bacteria</taxon>
        <taxon>Bacillati</taxon>
        <taxon>Actinomycetota</taxon>
        <taxon>Actinomycetes</taxon>
        <taxon>Mycobacteriales</taxon>
        <taxon>Nocardiaceae</taxon>
        <taxon>Nocardia</taxon>
    </lineage>
</organism>
<reference evidence="1" key="1">
    <citation type="submission" date="2020-11" db="EMBL/GenBank/DDBJ databases">
        <title>Nocardia NEAU-351.nov., a novel actinomycete isolated from the cow dung.</title>
        <authorList>
            <person name="Zhang X."/>
        </authorList>
    </citation>
    <scope>NUCLEOTIDE SEQUENCE</scope>
    <source>
        <strain evidence="1">NEAU-351</strain>
    </source>
</reference>
<dbReference type="GO" id="GO:0005975">
    <property type="term" value="P:carbohydrate metabolic process"/>
    <property type="evidence" value="ECO:0007669"/>
    <property type="project" value="UniProtKB-ARBA"/>
</dbReference>
<name>A0A931I809_9NOCA</name>
<protein>
    <submittedName>
        <fullName evidence="1">IPT/TIG domain-containing protein</fullName>
    </submittedName>
</protein>
<comment type="caution">
    <text evidence="1">The sequence shown here is derived from an EMBL/GenBank/DDBJ whole genome shotgun (WGS) entry which is preliminary data.</text>
</comment>
<dbReference type="InterPro" id="IPR013783">
    <property type="entry name" value="Ig-like_fold"/>
</dbReference>
<dbReference type="InterPro" id="IPR014756">
    <property type="entry name" value="Ig_E-set"/>
</dbReference>
<proteinExistence type="predicted"/>
<dbReference type="RefSeq" id="WP_196147925.1">
    <property type="nucleotide sequence ID" value="NZ_JADMLG010000002.1"/>
</dbReference>
<dbReference type="Gene3D" id="2.60.40.10">
    <property type="entry name" value="Immunoglobulins"/>
    <property type="match status" value="2"/>
</dbReference>
<evidence type="ECO:0000313" key="2">
    <source>
        <dbReference type="Proteomes" id="UP000655751"/>
    </source>
</evidence>
<keyword evidence="2" id="KW-1185">Reference proteome</keyword>
<accession>A0A931I809</accession>
<evidence type="ECO:0000313" key="1">
    <source>
        <dbReference type="EMBL" id="MBH0775560.1"/>
    </source>
</evidence>
<dbReference type="Proteomes" id="UP000655751">
    <property type="component" value="Unassembled WGS sequence"/>
</dbReference>
<gene>
    <name evidence="1" type="ORF">IT779_04550</name>
</gene>
<dbReference type="SUPFAM" id="SSF81296">
    <property type="entry name" value="E set domains"/>
    <property type="match status" value="1"/>
</dbReference>